<protein>
    <submittedName>
        <fullName evidence="2">Uncharacterized protein</fullName>
    </submittedName>
</protein>
<proteinExistence type="predicted"/>
<comment type="caution">
    <text evidence="2">The sequence shown here is derived from an EMBL/GenBank/DDBJ whole genome shotgun (WGS) entry which is preliminary data.</text>
</comment>
<evidence type="ECO:0000256" key="1">
    <source>
        <dbReference type="SAM" id="MobiDB-lite"/>
    </source>
</evidence>
<organism evidence="2 3">
    <name type="scientific">Tanacetum coccineum</name>
    <dbReference type="NCBI Taxonomy" id="301880"/>
    <lineage>
        <taxon>Eukaryota</taxon>
        <taxon>Viridiplantae</taxon>
        <taxon>Streptophyta</taxon>
        <taxon>Embryophyta</taxon>
        <taxon>Tracheophyta</taxon>
        <taxon>Spermatophyta</taxon>
        <taxon>Magnoliopsida</taxon>
        <taxon>eudicotyledons</taxon>
        <taxon>Gunneridae</taxon>
        <taxon>Pentapetalae</taxon>
        <taxon>asterids</taxon>
        <taxon>campanulids</taxon>
        <taxon>Asterales</taxon>
        <taxon>Asteraceae</taxon>
        <taxon>Asteroideae</taxon>
        <taxon>Anthemideae</taxon>
        <taxon>Anthemidinae</taxon>
        <taxon>Tanacetum</taxon>
    </lineage>
</organism>
<name>A0ABQ4WVA1_9ASTR</name>
<dbReference type="Proteomes" id="UP001151760">
    <property type="component" value="Unassembled WGS sequence"/>
</dbReference>
<dbReference type="EMBL" id="BQNB010008964">
    <property type="protein sequence ID" value="GJS56833.1"/>
    <property type="molecule type" value="Genomic_DNA"/>
</dbReference>
<feature type="region of interest" description="Disordered" evidence="1">
    <location>
        <begin position="21"/>
        <end position="45"/>
    </location>
</feature>
<evidence type="ECO:0000313" key="2">
    <source>
        <dbReference type="EMBL" id="GJS56833.1"/>
    </source>
</evidence>
<sequence>MNSSLSTAMVAAKVLTGEAKGDGIVRDAGETGKEPDDQSGSFADSRARRLASLYPKPKGSSTVVSSIRTAYCCWPLGAASSLFEPRPSSSDSSLSVLLSNIGSEVPRYLFHIGRVGDDAGEADEEGVS</sequence>
<gene>
    <name evidence="2" type="ORF">Tco_0651617</name>
</gene>
<reference evidence="2" key="1">
    <citation type="journal article" date="2022" name="Int. J. Mol. Sci.">
        <title>Draft Genome of Tanacetum Coccineum: Genomic Comparison of Closely Related Tanacetum-Family Plants.</title>
        <authorList>
            <person name="Yamashiro T."/>
            <person name="Shiraishi A."/>
            <person name="Nakayama K."/>
            <person name="Satake H."/>
        </authorList>
    </citation>
    <scope>NUCLEOTIDE SEQUENCE</scope>
</reference>
<evidence type="ECO:0000313" key="3">
    <source>
        <dbReference type="Proteomes" id="UP001151760"/>
    </source>
</evidence>
<feature type="compositionally biased region" description="Basic and acidic residues" evidence="1">
    <location>
        <begin position="21"/>
        <end position="36"/>
    </location>
</feature>
<keyword evidence="3" id="KW-1185">Reference proteome</keyword>
<reference evidence="2" key="2">
    <citation type="submission" date="2022-01" db="EMBL/GenBank/DDBJ databases">
        <authorList>
            <person name="Yamashiro T."/>
            <person name="Shiraishi A."/>
            <person name="Satake H."/>
            <person name="Nakayama K."/>
        </authorList>
    </citation>
    <scope>NUCLEOTIDE SEQUENCE</scope>
</reference>
<accession>A0ABQ4WVA1</accession>